<sequence length="458" mass="52899">MWSPFPLVRVLNRWTRIFIWRGFIVTLPLTLFYLVLGGIVGLLLADYETRLYFASLRHVQENFESAQQLDWFSVPGAPGIHDLGVAPFWIPQLRDPTNWWTKLGLERFDVSPVLGGNDTPLNQFALPNSLYRRTDGEDEGACWHHWIYASGQSLHFDELFWDPWDSAFNQLLQYHYANPAPCNASFHYLTSPGSFLCDIWKTRGPALIHFTTEKVDLWPDNQKKREAVAGYTPVTARVIEFPIIYDDEMTLAPGVFPTPFNQMKSITSDPYIWQAHVPWSAEFQANVRLDEIIQQKSRQYPRTFGRVKKLDSWLLHNVFRHWSLEIPRSIVMSVGMLTSAFTWRGIEVLGDLITAFLGTEDAKKRDLDALLEEVRLLEEEREAMGERKVMGEREPNFIAQMVRDFFDTEKGSLYEKKFGYSPEGQQALNNVLDIVRNEAKERGEGWAADGENIRAQAM</sequence>
<feature type="transmembrane region" description="Helical" evidence="2">
    <location>
        <begin position="20"/>
        <end position="45"/>
    </location>
</feature>
<protein>
    <submittedName>
        <fullName evidence="3">Uncharacterized protein</fullName>
    </submittedName>
</protein>
<evidence type="ECO:0000256" key="1">
    <source>
        <dbReference type="SAM" id="Coils"/>
    </source>
</evidence>
<dbReference type="EMBL" id="CABFNO020001379">
    <property type="protein sequence ID" value="CAG9984063.1"/>
    <property type="molecule type" value="Genomic_DNA"/>
</dbReference>
<dbReference type="Proteomes" id="UP000754883">
    <property type="component" value="Unassembled WGS sequence"/>
</dbReference>
<keyword evidence="2" id="KW-0812">Transmembrane</keyword>
<feature type="coiled-coil region" evidence="1">
    <location>
        <begin position="360"/>
        <end position="387"/>
    </location>
</feature>
<evidence type="ECO:0000256" key="2">
    <source>
        <dbReference type="SAM" id="Phobius"/>
    </source>
</evidence>
<keyword evidence="1" id="KW-0175">Coiled coil</keyword>
<evidence type="ECO:0000313" key="4">
    <source>
        <dbReference type="Proteomes" id="UP000754883"/>
    </source>
</evidence>
<name>A0A9N9UCA1_9HYPO</name>
<dbReference type="OrthoDB" id="5015154at2759"/>
<reference evidence="3" key="1">
    <citation type="submission" date="2021-10" db="EMBL/GenBank/DDBJ databases">
        <authorList>
            <person name="Piombo E."/>
        </authorList>
    </citation>
    <scope>NUCLEOTIDE SEQUENCE</scope>
</reference>
<keyword evidence="4" id="KW-1185">Reference proteome</keyword>
<organism evidence="3 4">
    <name type="scientific">Clonostachys byssicola</name>
    <dbReference type="NCBI Taxonomy" id="160290"/>
    <lineage>
        <taxon>Eukaryota</taxon>
        <taxon>Fungi</taxon>
        <taxon>Dikarya</taxon>
        <taxon>Ascomycota</taxon>
        <taxon>Pezizomycotina</taxon>
        <taxon>Sordariomycetes</taxon>
        <taxon>Hypocreomycetidae</taxon>
        <taxon>Hypocreales</taxon>
        <taxon>Bionectriaceae</taxon>
        <taxon>Clonostachys</taxon>
    </lineage>
</organism>
<evidence type="ECO:0000313" key="3">
    <source>
        <dbReference type="EMBL" id="CAG9984063.1"/>
    </source>
</evidence>
<dbReference type="AlphaFoldDB" id="A0A9N9UCA1"/>
<keyword evidence="2" id="KW-0472">Membrane</keyword>
<comment type="caution">
    <text evidence="3">The sequence shown here is derived from an EMBL/GenBank/DDBJ whole genome shotgun (WGS) entry which is preliminary data.</text>
</comment>
<accession>A0A9N9UCA1</accession>
<proteinExistence type="predicted"/>
<keyword evidence="2" id="KW-1133">Transmembrane helix</keyword>
<gene>
    <name evidence="3" type="ORF">CBYS24578_00008563</name>
</gene>